<feature type="region of interest" description="Disordered" evidence="1">
    <location>
        <begin position="46"/>
        <end position="71"/>
    </location>
</feature>
<evidence type="ECO:0000313" key="2">
    <source>
        <dbReference type="EnsemblPlants" id="OMERI06G07560.1"/>
    </source>
</evidence>
<proteinExistence type="predicted"/>
<organism evidence="2">
    <name type="scientific">Oryza meridionalis</name>
    <dbReference type="NCBI Taxonomy" id="40149"/>
    <lineage>
        <taxon>Eukaryota</taxon>
        <taxon>Viridiplantae</taxon>
        <taxon>Streptophyta</taxon>
        <taxon>Embryophyta</taxon>
        <taxon>Tracheophyta</taxon>
        <taxon>Spermatophyta</taxon>
        <taxon>Magnoliopsida</taxon>
        <taxon>Liliopsida</taxon>
        <taxon>Poales</taxon>
        <taxon>Poaceae</taxon>
        <taxon>BOP clade</taxon>
        <taxon>Oryzoideae</taxon>
        <taxon>Oryzeae</taxon>
        <taxon>Oryzinae</taxon>
        <taxon>Oryza</taxon>
    </lineage>
</organism>
<keyword evidence="3" id="KW-1185">Reference proteome</keyword>
<evidence type="ECO:0008006" key="4">
    <source>
        <dbReference type="Google" id="ProtNLM"/>
    </source>
</evidence>
<reference evidence="2" key="2">
    <citation type="submission" date="2018-05" db="EMBL/GenBank/DDBJ databases">
        <title>OmerRS3 (Oryza meridionalis Reference Sequence Version 3).</title>
        <authorList>
            <person name="Zhang J."/>
            <person name="Kudrna D."/>
            <person name="Lee S."/>
            <person name="Talag J."/>
            <person name="Welchert J."/>
            <person name="Wing R.A."/>
        </authorList>
    </citation>
    <scope>NUCLEOTIDE SEQUENCE [LARGE SCALE GENOMIC DNA]</scope>
    <source>
        <strain evidence="2">cv. OR44</strain>
    </source>
</reference>
<protein>
    <recommendedName>
        <fullName evidence="4">DUF834 domain-containing protein</fullName>
    </recommendedName>
</protein>
<feature type="region of interest" description="Disordered" evidence="1">
    <location>
        <begin position="85"/>
        <end position="105"/>
    </location>
</feature>
<evidence type="ECO:0000313" key="3">
    <source>
        <dbReference type="Proteomes" id="UP000008021"/>
    </source>
</evidence>
<reference evidence="2" key="1">
    <citation type="submission" date="2015-04" db="UniProtKB">
        <authorList>
            <consortium name="EnsemblPlants"/>
        </authorList>
    </citation>
    <scope>IDENTIFICATION</scope>
</reference>
<feature type="region of interest" description="Disordered" evidence="1">
    <location>
        <begin position="1"/>
        <end position="32"/>
    </location>
</feature>
<dbReference type="Proteomes" id="UP000008021">
    <property type="component" value="Chromosome 6"/>
</dbReference>
<name>A0A0E0DYG4_9ORYZ</name>
<evidence type="ECO:0000256" key="1">
    <source>
        <dbReference type="SAM" id="MobiDB-lite"/>
    </source>
</evidence>
<sequence>MASRIATTMVAVPEPSRADGVEGGSGGSRALSRRWRRGRRWRCWRRPLSPPVANGVEDSDDGAGGDSRALPSRMGSRIAMAVAPEPSLADGVEDGGSRTSCPFRTALAPEPSRVGWVEDGGGIGS</sequence>
<dbReference type="AlphaFoldDB" id="A0A0E0DYG4"/>
<dbReference type="HOGENOM" id="CLU_122137_0_0_1"/>
<dbReference type="Gramene" id="OMERI06G07560.1">
    <property type="protein sequence ID" value="OMERI06G07560.1"/>
    <property type="gene ID" value="OMERI06G07560"/>
</dbReference>
<dbReference type="EnsemblPlants" id="OMERI06G07560.1">
    <property type="protein sequence ID" value="OMERI06G07560.1"/>
    <property type="gene ID" value="OMERI06G07560"/>
</dbReference>
<accession>A0A0E0DYG4</accession>